<evidence type="ECO:0000313" key="3">
    <source>
        <dbReference type="EMBL" id="EAR90172.4"/>
    </source>
</evidence>
<feature type="domain" description="TLDc" evidence="2">
    <location>
        <begin position="216"/>
        <end position="412"/>
    </location>
</feature>
<sequence>MGNDNCCAIRKRESNFDKSQKNYINMLFTTISENNENTKKKGIIDPQGFADYMYETDLIQKILTDELFGNDQFISYERFCNFCADLIFSEPGYKMYYLESLVEWKIKLINPKIRGDQWKQTRTTLTQLQQFMKEIFKIIETTDSAKSSYNIPDPNLILTVMFKEGLEETKSWDEIINYFYKKYPLIDDILRNYYEYKFLRKPMQYGFPVLQIKQTMAFDYNISSAIALTSDHLFRKITILNRIFSSGELSFNYETFQQQIESFEGGLLILLKFLGKEIPGTHHQQLVGVYVPDGFSSAVNQGGVYGSQEIILFEISPHFQPIYSIESILKRKERSRLQQSDQQKQEPLKRYISYTDKGLGFGYDQKTQKHRIWIDRNMFQSSYILSKDDYFESGFDYFQNHILIHIEAWSVTKDFPRHSQNIIELAENNYRQFIKYKNYQQIFSTENDASSAAHSYKFQNDVLSYSQIRNTNYLDSNGGSYINHAPQQQLMRGSMQLDEEERKKRTRQLLGSVVHRNQNGQRQTISHQNNQNSQNKDRLDEIYKKYKDLQNQIEFNQSDYDRVMDRHLQKIKSSNDQQVIQQPQQQQQPQQSTYIYTIQPSQGSQIQISQSQFHARSNSNGSNYQNGLNNSPSRQLNYSQNNVVVNDVNESFYNKHLFQS</sequence>
<dbReference type="InParanoid" id="Q22Y52"/>
<evidence type="ECO:0000259" key="2">
    <source>
        <dbReference type="PROSITE" id="PS51886"/>
    </source>
</evidence>
<feature type="compositionally biased region" description="Low complexity" evidence="1">
    <location>
        <begin position="577"/>
        <end position="591"/>
    </location>
</feature>
<dbReference type="KEGG" id="tet:TTHERM_00355190"/>
<name>Q22Y52_TETTS</name>
<dbReference type="GeneID" id="7837269"/>
<gene>
    <name evidence="3" type="ORF">TTHERM_00355190</name>
</gene>
<dbReference type="InterPro" id="IPR006571">
    <property type="entry name" value="TLDc_dom"/>
</dbReference>
<proteinExistence type="predicted"/>
<keyword evidence="4" id="KW-1185">Reference proteome</keyword>
<dbReference type="EMBL" id="GG662749">
    <property type="protein sequence ID" value="EAR90172.4"/>
    <property type="molecule type" value="Genomic_DNA"/>
</dbReference>
<organism evidence="3 4">
    <name type="scientific">Tetrahymena thermophila (strain SB210)</name>
    <dbReference type="NCBI Taxonomy" id="312017"/>
    <lineage>
        <taxon>Eukaryota</taxon>
        <taxon>Sar</taxon>
        <taxon>Alveolata</taxon>
        <taxon>Ciliophora</taxon>
        <taxon>Intramacronucleata</taxon>
        <taxon>Oligohymenophorea</taxon>
        <taxon>Hymenostomatida</taxon>
        <taxon>Tetrahymenina</taxon>
        <taxon>Tetrahymenidae</taxon>
        <taxon>Tetrahymena</taxon>
    </lineage>
</organism>
<accession>Q22Y52</accession>
<feature type="compositionally biased region" description="Polar residues" evidence="1">
    <location>
        <begin position="515"/>
        <end position="534"/>
    </location>
</feature>
<dbReference type="HOGENOM" id="CLU_449414_0_0_1"/>
<dbReference type="Proteomes" id="UP000009168">
    <property type="component" value="Unassembled WGS sequence"/>
</dbReference>
<feature type="region of interest" description="Disordered" evidence="1">
    <location>
        <begin position="616"/>
        <end position="636"/>
    </location>
</feature>
<evidence type="ECO:0000256" key="1">
    <source>
        <dbReference type="SAM" id="MobiDB-lite"/>
    </source>
</evidence>
<dbReference type="PROSITE" id="PS51886">
    <property type="entry name" value="TLDC"/>
    <property type="match status" value="1"/>
</dbReference>
<dbReference type="RefSeq" id="XP_001010417.4">
    <property type="nucleotide sequence ID" value="XM_001010417.4"/>
</dbReference>
<protein>
    <recommendedName>
        <fullName evidence="2">TLDc domain-containing protein</fullName>
    </recommendedName>
</protein>
<dbReference type="AlphaFoldDB" id="Q22Y52"/>
<evidence type="ECO:0000313" key="4">
    <source>
        <dbReference type="Proteomes" id="UP000009168"/>
    </source>
</evidence>
<feature type="region of interest" description="Disordered" evidence="1">
    <location>
        <begin position="572"/>
        <end position="592"/>
    </location>
</feature>
<feature type="region of interest" description="Disordered" evidence="1">
    <location>
        <begin position="512"/>
        <end position="536"/>
    </location>
</feature>
<reference evidence="4" key="1">
    <citation type="journal article" date="2006" name="PLoS Biol.">
        <title>Macronuclear genome sequence of the ciliate Tetrahymena thermophila, a model eukaryote.</title>
        <authorList>
            <person name="Eisen J.A."/>
            <person name="Coyne R.S."/>
            <person name="Wu M."/>
            <person name="Wu D."/>
            <person name="Thiagarajan M."/>
            <person name="Wortman J.R."/>
            <person name="Badger J.H."/>
            <person name="Ren Q."/>
            <person name="Amedeo P."/>
            <person name="Jones K.M."/>
            <person name="Tallon L.J."/>
            <person name="Delcher A.L."/>
            <person name="Salzberg S.L."/>
            <person name="Silva J.C."/>
            <person name="Haas B.J."/>
            <person name="Majoros W.H."/>
            <person name="Farzad M."/>
            <person name="Carlton J.M."/>
            <person name="Smith R.K. Jr."/>
            <person name="Garg J."/>
            <person name="Pearlman R.E."/>
            <person name="Karrer K.M."/>
            <person name="Sun L."/>
            <person name="Manning G."/>
            <person name="Elde N.C."/>
            <person name="Turkewitz A.P."/>
            <person name="Asai D.J."/>
            <person name="Wilkes D.E."/>
            <person name="Wang Y."/>
            <person name="Cai H."/>
            <person name="Collins K."/>
            <person name="Stewart B.A."/>
            <person name="Lee S.R."/>
            <person name="Wilamowska K."/>
            <person name="Weinberg Z."/>
            <person name="Ruzzo W.L."/>
            <person name="Wloga D."/>
            <person name="Gaertig J."/>
            <person name="Frankel J."/>
            <person name="Tsao C.-C."/>
            <person name="Gorovsky M.A."/>
            <person name="Keeling P.J."/>
            <person name="Waller R.F."/>
            <person name="Patron N.J."/>
            <person name="Cherry J.M."/>
            <person name="Stover N.A."/>
            <person name="Krieger C.J."/>
            <person name="del Toro C."/>
            <person name="Ryder H.F."/>
            <person name="Williamson S.C."/>
            <person name="Barbeau R.A."/>
            <person name="Hamilton E.P."/>
            <person name="Orias E."/>
        </authorList>
    </citation>
    <scope>NUCLEOTIDE SEQUENCE [LARGE SCALE GENOMIC DNA]</scope>
    <source>
        <strain evidence="4">SB210</strain>
    </source>
</reference>